<feature type="transmembrane region" description="Helical" evidence="2">
    <location>
        <begin position="144"/>
        <end position="163"/>
    </location>
</feature>
<protein>
    <submittedName>
        <fullName evidence="3">Uncharacterized protein</fullName>
    </submittedName>
</protein>
<name>A0A8S1XRK9_9CILI</name>
<keyword evidence="2" id="KW-0812">Transmembrane</keyword>
<keyword evidence="2" id="KW-0472">Membrane</keyword>
<feature type="coiled-coil region" evidence="1">
    <location>
        <begin position="25"/>
        <end position="52"/>
    </location>
</feature>
<dbReference type="EMBL" id="CAJJDO010000134">
    <property type="protein sequence ID" value="CAD8203730.1"/>
    <property type="molecule type" value="Genomic_DNA"/>
</dbReference>
<evidence type="ECO:0000256" key="2">
    <source>
        <dbReference type="SAM" id="Phobius"/>
    </source>
</evidence>
<keyword evidence="4" id="KW-1185">Reference proteome</keyword>
<gene>
    <name evidence="3" type="ORF">PPENT_87.1.T1340146</name>
</gene>
<reference evidence="3" key="1">
    <citation type="submission" date="2021-01" db="EMBL/GenBank/DDBJ databases">
        <authorList>
            <consortium name="Genoscope - CEA"/>
            <person name="William W."/>
        </authorList>
    </citation>
    <scope>NUCLEOTIDE SEQUENCE</scope>
</reference>
<organism evidence="3 4">
    <name type="scientific">Paramecium pentaurelia</name>
    <dbReference type="NCBI Taxonomy" id="43138"/>
    <lineage>
        <taxon>Eukaryota</taxon>
        <taxon>Sar</taxon>
        <taxon>Alveolata</taxon>
        <taxon>Ciliophora</taxon>
        <taxon>Intramacronucleata</taxon>
        <taxon>Oligohymenophorea</taxon>
        <taxon>Peniculida</taxon>
        <taxon>Parameciidae</taxon>
        <taxon>Paramecium</taxon>
    </lineage>
</organism>
<evidence type="ECO:0000313" key="3">
    <source>
        <dbReference type="EMBL" id="CAD8203730.1"/>
    </source>
</evidence>
<evidence type="ECO:0000313" key="4">
    <source>
        <dbReference type="Proteomes" id="UP000689195"/>
    </source>
</evidence>
<dbReference type="AlphaFoldDB" id="A0A8S1XRK9"/>
<accession>A0A8S1XRK9</accession>
<sequence>MQKNYFLTGLILCKILNYTKNKRALRSFLLERQQLKQEIKIKEQMFQKIRRQIKKSFKNQSRQKPFFLDIYRNKVKSWKINNEISLDVTDILLNDVPKQFFTIDLDWEASQPRVENMRISSLKKEIEGFKLTYLHFQNLDNLDILDLVFGSGYVSLLLFTLALKRKKMLQIQLHLVDHHHHAIKFLN</sequence>
<keyword evidence="2" id="KW-1133">Transmembrane helix</keyword>
<comment type="caution">
    <text evidence="3">The sequence shown here is derived from an EMBL/GenBank/DDBJ whole genome shotgun (WGS) entry which is preliminary data.</text>
</comment>
<dbReference type="Proteomes" id="UP000689195">
    <property type="component" value="Unassembled WGS sequence"/>
</dbReference>
<evidence type="ECO:0000256" key="1">
    <source>
        <dbReference type="SAM" id="Coils"/>
    </source>
</evidence>
<keyword evidence="1" id="KW-0175">Coiled coil</keyword>
<proteinExistence type="predicted"/>